<sequence>MEDFSKYQDVPGQLMFLKTYTHIVLGFPIADGVSDDAVAGDIQAAAGKLTDAFPWLTGHVVREGAGPGNSGVAKIAPYPPGARPTSVVVVKDRRSLCPSLQSIVDAGAPMSMLDGELLSSRDAMPISYDESIEPAPVISIQANFIEGGVLIAFAAQHNILDMNGMAQAIRLFAKAYRGEQFTQYEIEQGNRDRRNIVRLLGPDEPKTDLTRFTVPPGGAEHPEPPSDVKWAYFNFSGQKLAELKKTASTSGSWISTDDALSALVCQRITSARLQRLGAGPPGTTVGFCRAINGRRYLETPLPREYMGHMVYCTERVLPVNDAAVTVDLPALAANFREDINNLRPAAIHTFVTAVAESEDKGAITYGALLDYSKYDIIYSSWTGLGLYQETFGALGKPLIAKREKFKPMESLIYLMPKTNTGDIDVALCLREEDIGRLKADETFMKYAKYIG</sequence>
<dbReference type="PANTHER" id="PTHR31896">
    <property type="entry name" value="FAMILY REGULATORY PROTEIN, PUTATIVE (AFU_ORTHOLOGUE AFUA_3G14730)-RELATED"/>
    <property type="match status" value="1"/>
</dbReference>
<evidence type="ECO:0000259" key="2">
    <source>
        <dbReference type="Pfam" id="PF22664"/>
    </source>
</evidence>
<protein>
    <submittedName>
        <fullName evidence="3">Trichothecene 3-o-acetyltransferase</fullName>
    </submittedName>
</protein>
<dbReference type="InterPro" id="IPR054710">
    <property type="entry name" value="Tri101-like_N"/>
</dbReference>
<dbReference type="AlphaFoldDB" id="A0A395NYL3"/>
<dbReference type="STRING" id="490622.A0A395NYL3"/>
<comment type="caution">
    <text evidence="3">The sequence shown here is derived from an EMBL/GenBank/DDBJ whole genome shotgun (WGS) entry which is preliminary data.</text>
</comment>
<dbReference type="GO" id="GO:0016740">
    <property type="term" value="F:transferase activity"/>
    <property type="evidence" value="ECO:0007669"/>
    <property type="project" value="UniProtKB-KW"/>
</dbReference>
<name>A0A395NYL3_TRIAR</name>
<dbReference type="Pfam" id="PF22664">
    <property type="entry name" value="TRI-like_N"/>
    <property type="match status" value="1"/>
</dbReference>
<organism evidence="3 4">
    <name type="scientific">Trichoderma arundinaceum</name>
    <dbReference type="NCBI Taxonomy" id="490622"/>
    <lineage>
        <taxon>Eukaryota</taxon>
        <taxon>Fungi</taxon>
        <taxon>Dikarya</taxon>
        <taxon>Ascomycota</taxon>
        <taxon>Pezizomycotina</taxon>
        <taxon>Sordariomycetes</taxon>
        <taxon>Hypocreomycetidae</taxon>
        <taxon>Hypocreales</taxon>
        <taxon>Hypocreaceae</taxon>
        <taxon>Trichoderma</taxon>
    </lineage>
</organism>
<evidence type="ECO:0000313" key="3">
    <source>
        <dbReference type="EMBL" id="RFU81185.1"/>
    </source>
</evidence>
<feature type="domain" description="Trichothecene 3-O-acetyltransferase-like N-terminal" evidence="2">
    <location>
        <begin position="20"/>
        <end position="175"/>
    </location>
</feature>
<gene>
    <name evidence="3" type="ORF">TARUN_1031</name>
</gene>
<proteinExistence type="predicted"/>
<dbReference type="Proteomes" id="UP000266272">
    <property type="component" value="Unassembled WGS sequence"/>
</dbReference>
<evidence type="ECO:0000313" key="4">
    <source>
        <dbReference type="Proteomes" id="UP000266272"/>
    </source>
</evidence>
<evidence type="ECO:0000256" key="1">
    <source>
        <dbReference type="ARBA" id="ARBA00022679"/>
    </source>
</evidence>
<dbReference type="InterPro" id="IPR023213">
    <property type="entry name" value="CAT-like_dom_sf"/>
</dbReference>
<dbReference type="PANTHER" id="PTHR31896:SF64">
    <property type="entry name" value="TRICHOTHECENE 3-O-ACETYLTRANSFERASE"/>
    <property type="match status" value="1"/>
</dbReference>
<dbReference type="InterPro" id="IPR051283">
    <property type="entry name" value="Sec_Metabolite_Acyltrans"/>
</dbReference>
<keyword evidence="4" id="KW-1185">Reference proteome</keyword>
<accession>A0A395NYL3</accession>
<dbReference type="Gene3D" id="3.30.559.10">
    <property type="entry name" value="Chloramphenicol acetyltransferase-like domain"/>
    <property type="match status" value="2"/>
</dbReference>
<dbReference type="OrthoDB" id="1862401at2759"/>
<reference evidence="3 4" key="1">
    <citation type="journal article" date="2018" name="PLoS Pathog.">
        <title>Evolution of structural diversity of trichothecenes, a family of toxins produced by plant pathogenic and entomopathogenic fungi.</title>
        <authorList>
            <person name="Proctor R.H."/>
            <person name="McCormick S.P."/>
            <person name="Kim H.S."/>
            <person name="Cardoza R.E."/>
            <person name="Stanley A.M."/>
            <person name="Lindo L."/>
            <person name="Kelly A."/>
            <person name="Brown D.W."/>
            <person name="Lee T."/>
            <person name="Vaughan M.M."/>
            <person name="Alexander N.J."/>
            <person name="Busman M."/>
            <person name="Gutierrez S."/>
        </authorList>
    </citation>
    <scope>NUCLEOTIDE SEQUENCE [LARGE SCALE GENOMIC DNA]</scope>
    <source>
        <strain evidence="3 4">IBT 40837</strain>
    </source>
</reference>
<dbReference type="EMBL" id="PXOA01000063">
    <property type="protein sequence ID" value="RFU81185.1"/>
    <property type="molecule type" value="Genomic_DNA"/>
</dbReference>
<keyword evidence="1 3" id="KW-0808">Transferase</keyword>